<dbReference type="EMBL" id="BK015316">
    <property type="protein sequence ID" value="DAE01025.1"/>
    <property type="molecule type" value="Genomic_DNA"/>
</dbReference>
<accession>A0A8S5P3K9</accession>
<organism evidence="1">
    <name type="scientific">Myoviridae sp. ctXVO17</name>
    <dbReference type="NCBI Taxonomy" id="2825121"/>
    <lineage>
        <taxon>Viruses</taxon>
        <taxon>Duplodnaviria</taxon>
        <taxon>Heunggongvirae</taxon>
        <taxon>Uroviricota</taxon>
        <taxon>Caudoviricetes</taxon>
    </lineage>
</organism>
<proteinExistence type="predicted"/>
<reference evidence="1" key="1">
    <citation type="journal article" date="2021" name="Proc. Natl. Acad. Sci. U.S.A.">
        <title>A Catalog of Tens of Thousands of Viruses from Human Metagenomes Reveals Hidden Associations with Chronic Diseases.</title>
        <authorList>
            <person name="Tisza M.J."/>
            <person name="Buck C.B."/>
        </authorList>
    </citation>
    <scope>NUCLEOTIDE SEQUENCE</scope>
    <source>
        <strain evidence="1">CtXVO17</strain>
    </source>
</reference>
<name>A0A8S5P3K9_9CAUD</name>
<sequence>MKCNECSNANICLDHIEILSLDGCTSGIPDCKVITNADRIRNMSDEELLDFICSIETYDEGSVKTIENGVSMHTVTEVRVWLQSEAE</sequence>
<protein>
    <submittedName>
        <fullName evidence="1">Uncharacterized protein</fullName>
    </submittedName>
</protein>
<evidence type="ECO:0000313" key="1">
    <source>
        <dbReference type="EMBL" id="DAE01025.1"/>
    </source>
</evidence>